<dbReference type="EMBL" id="JBIGHX010000009">
    <property type="protein sequence ID" value="MFG6464163.1"/>
    <property type="molecule type" value="Genomic_DNA"/>
</dbReference>
<feature type="transmembrane region" description="Helical" evidence="1">
    <location>
        <begin position="20"/>
        <end position="41"/>
    </location>
</feature>
<keyword evidence="1" id="KW-0472">Membrane</keyword>
<evidence type="ECO:0000313" key="2">
    <source>
        <dbReference type="EMBL" id="MFG6464163.1"/>
    </source>
</evidence>
<feature type="transmembrane region" description="Helical" evidence="1">
    <location>
        <begin position="231"/>
        <end position="251"/>
    </location>
</feature>
<evidence type="ECO:0000313" key="3">
    <source>
        <dbReference type="Proteomes" id="UP001606302"/>
    </source>
</evidence>
<dbReference type="Proteomes" id="UP001606302">
    <property type="component" value="Unassembled WGS sequence"/>
</dbReference>
<keyword evidence="1" id="KW-0812">Transmembrane</keyword>
<dbReference type="InterPro" id="IPR025519">
    <property type="entry name" value="DUF4407"/>
</dbReference>
<sequence length="302" mass="32872">MNMLSSQGPLHDPTARQRRLVLILAIQLPVLVWLVSSYVLATGVFGLSQLAALGVAAGLGYVVLLVELVLVLSPRHWATLTARLLLTVLMSALGALAVDVVIFRADIDARLREQKVTALQQEQAVELRGRQEPVEQATTAWQAALRAMDDEATGRGGGPRGCGEVCRHLKEQVSMRRDELDEARTALATAQAKAEQAVQALRASPDAAADAGLLHRWTALHGFVLEHPGTALVWAALFLAVMLIEAALVLAKLAGGRTLQEQLDQMRNEVRLEQARRQRAVLCEPHDLTRPQASERRGRALN</sequence>
<keyword evidence="3" id="KW-1185">Reference proteome</keyword>
<evidence type="ECO:0000256" key="1">
    <source>
        <dbReference type="SAM" id="Phobius"/>
    </source>
</evidence>
<feature type="transmembrane region" description="Helical" evidence="1">
    <location>
        <begin position="47"/>
        <end position="72"/>
    </location>
</feature>
<accession>A0ABW7GQE3</accession>
<protein>
    <submittedName>
        <fullName evidence="2">DUF4407 domain-containing protein</fullName>
    </submittedName>
</protein>
<keyword evidence="1" id="KW-1133">Transmembrane helix</keyword>
<comment type="caution">
    <text evidence="2">The sequence shown here is derived from an EMBL/GenBank/DDBJ whole genome shotgun (WGS) entry which is preliminary data.</text>
</comment>
<dbReference type="Pfam" id="PF14362">
    <property type="entry name" value="DUF4407"/>
    <property type="match status" value="1"/>
</dbReference>
<reference evidence="2 3" key="1">
    <citation type="submission" date="2024-08" db="EMBL/GenBank/DDBJ databases">
        <authorList>
            <person name="Lu H."/>
        </authorList>
    </citation>
    <scope>NUCLEOTIDE SEQUENCE [LARGE SCALE GENOMIC DNA]</scope>
    <source>
        <strain evidence="2 3">DXS20W</strain>
    </source>
</reference>
<name>A0ABW7GQE3_9BURK</name>
<feature type="transmembrane region" description="Helical" evidence="1">
    <location>
        <begin position="84"/>
        <end position="103"/>
    </location>
</feature>
<dbReference type="RefSeq" id="WP_394513475.1">
    <property type="nucleotide sequence ID" value="NZ_JBIGHX010000009.1"/>
</dbReference>
<gene>
    <name evidence="2" type="ORF">ACG04Q_21520</name>
</gene>
<proteinExistence type="predicted"/>
<organism evidence="2 3">
    <name type="scientific">Pelomonas lactea</name>
    <dbReference type="NCBI Taxonomy" id="3299030"/>
    <lineage>
        <taxon>Bacteria</taxon>
        <taxon>Pseudomonadati</taxon>
        <taxon>Pseudomonadota</taxon>
        <taxon>Betaproteobacteria</taxon>
        <taxon>Burkholderiales</taxon>
        <taxon>Sphaerotilaceae</taxon>
        <taxon>Roseateles</taxon>
    </lineage>
</organism>